<protein>
    <submittedName>
        <fullName evidence="1">Uncharacterized protein</fullName>
    </submittedName>
</protein>
<dbReference type="Proteomes" id="UP000287224">
    <property type="component" value="Unassembled WGS sequence"/>
</dbReference>
<evidence type="ECO:0000313" key="1">
    <source>
        <dbReference type="EMBL" id="GCE04977.1"/>
    </source>
</evidence>
<keyword evidence="2" id="KW-1185">Reference proteome</keyword>
<dbReference type="EMBL" id="BIFQ01000001">
    <property type="protein sequence ID" value="GCE04977.1"/>
    <property type="molecule type" value="Genomic_DNA"/>
</dbReference>
<dbReference type="AlphaFoldDB" id="A0A401ZDM3"/>
<comment type="caution">
    <text evidence="1">The sequence shown here is derived from an EMBL/GenBank/DDBJ whole genome shotgun (WGS) entry which is preliminary data.</text>
</comment>
<gene>
    <name evidence="1" type="ORF">KDAU_23060</name>
</gene>
<reference evidence="2" key="1">
    <citation type="submission" date="2018-12" db="EMBL/GenBank/DDBJ databases">
        <title>Tengunoibacter tsumagoiensis gen. nov., sp. nov., Dictyobacter kobayashii sp. nov., D. alpinus sp. nov., and D. joshuensis sp. nov. and description of Dictyobacteraceae fam. nov. within the order Ktedonobacterales isolated from Tengu-no-mugimeshi.</title>
        <authorList>
            <person name="Wang C.M."/>
            <person name="Zheng Y."/>
            <person name="Sakai Y."/>
            <person name="Toyoda A."/>
            <person name="Minakuchi Y."/>
            <person name="Abe K."/>
            <person name="Yokota A."/>
            <person name="Yabe S."/>
        </authorList>
    </citation>
    <scope>NUCLEOTIDE SEQUENCE [LARGE SCALE GENOMIC DNA]</scope>
    <source>
        <strain evidence="2">S-27</strain>
    </source>
</reference>
<evidence type="ECO:0000313" key="2">
    <source>
        <dbReference type="Proteomes" id="UP000287224"/>
    </source>
</evidence>
<name>A0A401ZDM3_9CHLR</name>
<sequence>MYTLTIAVNAGKLYNDRTILLHIVGFDKEEPFTHEHITGDSGTVSATND</sequence>
<accession>A0A401ZDM3</accession>
<organism evidence="1 2">
    <name type="scientific">Dictyobacter aurantiacus</name>
    <dbReference type="NCBI Taxonomy" id="1936993"/>
    <lineage>
        <taxon>Bacteria</taxon>
        <taxon>Bacillati</taxon>
        <taxon>Chloroflexota</taxon>
        <taxon>Ktedonobacteria</taxon>
        <taxon>Ktedonobacterales</taxon>
        <taxon>Dictyobacteraceae</taxon>
        <taxon>Dictyobacter</taxon>
    </lineage>
</organism>
<proteinExistence type="predicted"/>